<dbReference type="Proteomes" id="UP001163046">
    <property type="component" value="Unassembled WGS sequence"/>
</dbReference>
<keyword evidence="2" id="KW-1185">Reference proteome</keyword>
<feature type="non-terminal residue" evidence="1">
    <location>
        <position position="89"/>
    </location>
</feature>
<proteinExistence type="predicted"/>
<accession>A0A9X0CHH0</accession>
<evidence type="ECO:0000313" key="1">
    <source>
        <dbReference type="EMBL" id="KAJ7349528.1"/>
    </source>
</evidence>
<organism evidence="1 2">
    <name type="scientific">Desmophyllum pertusum</name>
    <dbReference type="NCBI Taxonomy" id="174260"/>
    <lineage>
        <taxon>Eukaryota</taxon>
        <taxon>Metazoa</taxon>
        <taxon>Cnidaria</taxon>
        <taxon>Anthozoa</taxon>
        <taxon>Hexacorallia</taxon>
        <taxon>Scleractinia</taxon>
        <taxon>Caryophylliina</taxon>
        <taxon>Caryophylliidae</taxon>
        <taxon>Desmophyllum</taxon>
    </lineage>
</organism>
<dbReference type="AlphaFoldDB" id="A0A9X0CHH0"/>
<dbReference type="EMBL" id="MU827419">
    <property type="protein sequence ID" value="KAJ7349528.1"/>
    <property type="molecule type" value="Genomic_DNA"/>
</dbReference>
<reference evidence="1" key="1">
    <citation type="submission" date="2023-01" db="EMBL/GenBank/DDBJ databases">
        <title>Genome assembly of the deep-sea coral Lophelia pertusa.</title>
        <authorList>
            <person name="Herrera S."/>
            <person name="Cordes E."/>
        </authorList>
    </citation>
    <scope>NUCLEOTIDE SEQUENCE</scope>
    <source>
        <strain evidence="1">USNM1676648</strain>
        <tissue evidence="1">Polyp</tissue>
    </source>
</reference>
<name>A0A9X0CHH0_9CNID</name>
<gene>
    <name evidence="1" type="ORF">OS493_038756</name>
</gene>
<sequence>ELSPGAQWMNKTTYESSGQSFKFPSKMVTNVVYIEGALNRNLTAATVCVWMRSNDKSKGHFVSYALPNMYNALSLGNCRKLHIAINDIK</sequence>
<evidence type="ECO:0000313" key="2">
    <source>
        <dbReference type="Proteomes" id="UP001163046"/>
    </source>
</evidence>
<feature type="non-terminal residue" evidence="1">
    <location>
        <position position="1"/>
    </location>
</feature>
<protein>
    <submittedName>
        <fullName evidence="1">Uncharacterized protein</fullName>
    </submittedName>
</protein>
<comment type="caution">
    <text evidence="1">The sequence shown here is derived from an EMBL/GenBank/DDBJ whole genome shotgun (WGS) entry which is preliminary data.</text>
</comment>
<dbReference type="Gene3D" id="2.60.120.200">
    <property type="match status" value="1"/>
</dbReference>